<dbReference type="AlphaFoldDB" id="A0A840TJ89"/>
<dbReference type="RefSeq" id="WP_184174216.1">
    <property type="nucleotide sequence ID" value="NZ_JACHGF010000003.1"/>
</dbReference>
<dbReference type="Pfam" id="PF04734">
    <property type="entry name" value="Ceramidase_alk"/>
    <property type="match status" value="1"/>
</dbReference>
<evidence type="ECO:0000313" key="3">
    <source>
        <dbReference type="EMBL" id="MBB5284266.1"/>
    </source>
</evidence>
<proteinExistence type="predicted"/>
<accession>A0A840TJ89</accession>
<feature type="signal peptide" evidence="1">
    <location>
        <begin position="1"/>
        <end position="26"/>
    </location>
</feature>
<comment type="caution">
    <text evidence="3">The sequence shown here is derived from an EMBL/GenBank/DDBJ whole genome shotgun (WGS) entry which is preliminary data.</text>
</comment>
<protein>
    <recommendedName>
        <fullName evidence="2">Neutral/alkaline non-lysosomal ceramidase N-terminal domain-containing protein</fullName>
    </recommendedName>
</protein>
<dbReference type="InterPro" id="IPR031329">
    <property type="entry name" value="NEUT/ALK_ceramidase_N"/>
</dbReference>
<name>A0A840TJ89_9BACT</name>
<gene>
    <name evidence="3" type="ORF">HNQ92_002409</name>
</gene>
<evidence type="ECO:0000259" key="2">
    <source>
        <dbReference type="Pfam" id="PF04734"/>
    </source>
</evidence>
<feature type="chain" id="PRO_5032661192" description="Neutral/alkaline non-lysosomal ceramidase N-terminal domain-containing protein" evidence="1">
    <location>
        <begin position="27"/>
        <end position="459"/>
    </location>
</feature>
<organism evidence="3 4">
    <name type="scientific">Rhabdobacter roseus</name>
    <dbReference type="NCBI Taxonomy" id="1655419"/>
    <lineage>
        <taxon>Bacteria</taxon>
        <taxon>Pseudomonadati</taxon>
        <taxon>Bacteroidota</taxon>
        <taxon>Cytophagia</taxon>
        <taxon>Cytophagales</taxon>
        <taxon>Cytophagaceae</taxon>
        <taxon>Rhabdobacter</taxon>
    </lineage>
</organism>
<evidence type="ECO:0000313" key="4">
    <source>
        <dbReference type="Proteomes" id="UP000557307"/>
    </source>
</evidence>
<sequence length="459" mass="50208">MRKRATFLALSLALLWVLVGTCPAEAQVPGGWKAGVARAVITPKESLWMAGFAVRSRPSEGVLHDLWAKVLVLEDATGQRAVLVTTDLLGFPKGVSDTIRARLQARFALTKAQVILNSSHTHSGPVLENALSDIYPLDDEQRRRISRYSRLLEDQLVALVGQALRTLEPVTLHAESGVTRFQVNRRNNNAATLARVPELRGPNDYAVPVLKVLGAKGELKAVAFGYACHPVVLDLYQWSGDYVGFAQLELEKAHPGTLAMFFQGAAGDQNPLPRHTVPLARQYGRELAAAVERVLEDPMRPLAPTLAMAYSEVDLALAKAPTEEELTQLASSTSVEYYKRWANRMRTNLKKGETFQTNYPYPIQVWRLGDQPLVSLGGEVVVEYAIKIKQLLGPGTFVMAYSNDVMGYIPSATVLQEGGYEGATSQMVYGLPAPWQASIEATILAEIVKVAQKAGVPTH</sequence>
<evidence type="ECO:0000256" key="1">
    <source>
        <dbReference type="SAM" id="SignalP"/>
    </source>
</evidence>
<dbReference type="EMBL" id="JACHGF010000003">
    <property type="protein sequence ID" value="MBB5284266.1"/>
    <property type="molecule type" value="Genomic_DNA"/>
</dbReference>
<keyword evidence="4" id="KW-1185">Reference proteome</keyword>
<reference evidence="3 4" key="1">
    <citation type="submission" date="2020-08" db="EMBL/GenBank/DDBJ databases">
        <title>Genomic Encyclopedia of Type Strains, Phase IV (KMG-IV): sequencing the most valuable type-strain genomes for metagenomic binning, comparative biology and taxonomic classification.</title>
        <authorList>
            <person name="Goeker M."/>
        </authorList>
    </citation>
    <scope>NUCLEOTIDE SEQUENCE [LARGE SCALE GENOMIC DNA]</scope>
    <source>
        <strain evidence="3 4">DSM 105074</strain>
    </source>
</reference>
<feature type="domain" description="Neutral/alkaline non-lysosomal ceramidase N-terminal" evidence="2">
    <location>
        <begin position="34"/>
        <end position="268"/>
    </location>
</feature>
<keyword evidence="1" id="KW-0732">Signal</keyword>
<dbReference type="Proteomes" id="UP000557307">
    <property type="component" value="Unassembled WGS sequence"/>
</dbReference>